<gene>
    <name evidence="2" type="ORF">VIBNI_B1997</name>
</gene>
<reference evidence="2 3" key="1">
    <citation type="journal article" date="2013" name="ISME J.">
        <title>Comparative genomics of pathogenic lineages of Vibrio nigripulchritudo identifies virulence-associated traits.</title>
        <authorList>
            <person name="Goudenege D."/>
            <person name="Labreuche Y."/>
            <person name="Krin E."/>
            <person name="Ansquer D."/>
            <person name="Mangenot S."/>
            <person name="Calteau A."/>
            <person name="Medigue C."/>
            <person name="Mazel D."/>
            <person name="Polz M.F."/>
            <person name="Le Roux F."/>
        </authorList>
    </citation>
    <scope>NUCLEOTIDE SEQUENCE [LARGE SCALE GENOMIC DNA]</scope>
    <source>
        <strain evidence="3">SnF1</strain>
    </source>
</reference>
<sequence>MKSKIIKLSTFLAAAGMTFSTHANTEKFIPTQISVESGHVYIWNSNYINTKGCVLSGAVKLNKDSLGFQEMYSMVLTAYTAQKPIGFWIRSCEPSPWGKTIATAYMSYM</sequence>
<dbReference type="OrthoDB" id="5906001at2"/>
<evidence type="ECO:0000256" key="1">
    <source>
        <dbReference type="SAM" id="SignalP"/>
    </source>
</evidence>
<keyword evidence="1" id="KW-0732">Signal</keyword>
<dbReference type="KEGG" id="vni:VIBNI_B1997"/>
<dbReference type="Proteomes" id="UP000016895">
    <property type="component" value="Chromosome 2"/>
</dbReference>
<dbReference type="EMBL" id="FO203527">
    <property type="protein sequence ID" value="CCO61710.1"/>
    <property type="molecule type" value="Genomic_DNA"/>
</dbReference>
<dbReference type="RefSeq" id="WP_022562086.1">
    <property type="nucleotide sequence ID" value="NC_022543.1"/>
</dbReference>
<keyword evidence="3" id="KW-1185">Reference proteome</keyword>
<feature type="chain" id="PRO_5004650526" evidence="1">
    <location>
        <begin position="24"/>
        <end position="109"/>
    </location>
</feature>
<evidence type="ECO:0000313" key="2">
    <source>
        <dbReference type="EMBL" id="CCO61710.1"/>
    </source>
</evidence>
<organism evidence="2 3">
    <name type="scientific">Vibrio nigripulchritudo</name>
    <dbReference type="NCBI Taxonomy" id="28173"/>
    <lineage>
        <taxon>Bacteria</taxon>
        <taxon>Pseudomonadati</taxon>
        <taxon>Pseudomonadota</taxon>
        <taxon>Gammaproteobacteria</taxon>
        <taxon>Vibrionales</taxon>
        <taxon>Vibrionaceae</taxon>
        <taxon>Vibrio</taxon>
    </lineage>
</organism>
<name>U4KJ29_9VIBR</name>
<accession>U4KJ29</accession>
<proteinExistence type="predicted"/>
<evidence type="ECO:0000313" key="3">
    <source>
        <dbReference type="Proteomes" id="UP000016895"/>
    </source>
</evidence>
<dbReference type="STRING" id="28173.VIBNI_B1997"/>
<protein>
    <submittedName>
        <fullName evidence="2">Uncharacterized protein</fullName>
    </submittedName>
</protein>
<feature type="signal peptide" evidence="1">
    <location>
        <begin position="1"/>
        <end position="23"/>
    </location>
</feature>
<dbReference type="AlphaFoldDB" id="U4KJ29"/>